<gene>
    <name evidence="7" type="ORF">ASPCAL15005</name>
</gene>
<evidence type="ECO:0000256" key="1">
    <source>
        <dbReference type="ARBA" id="ARBA00022833"/>
    </source>
</evidence>
<dbReference type="OrthoDB" id="3862662at2759"/>
<name>A0A0U5GKE3_ASPCI</name>
<evidence type="ECO:0000313" key="7">
    <source>
        <dbReference type="EMBL" id="CEL11911.1"/>
    </source>
</evidence>
<dbReference type="PANTHER" id="PTHR47663">
    <property type="entry name" value="XYLANOLYTIC TRANSCRIPTIONAL ACTIVATOR XLNR-RELATED"/>
    <property type="match status" value="1"/>
</dbReference>
<dbReference type="STRING" id="454130.A0A0U5GKE3"/>
<dbReference type="GO" id="GO:0003677">
    <property type="term" value="F:DNA binding"/>
    <property type="evidence" value="ECO:0007669"/>
    <property type="project" value="UniProtKB-KW"/>
</dbReference>
<dbReference type="Pfam" id="PF04082">
    <property type="entry name" value="Fungal_trans"/>
    <property type="match status" value="1"/>
</dbReference>
<dbReference type="PANTHER" id="PTHR47663:SF1">
    <property type="entry name" value="XYLANOLYTIC TRANSCRIPTIONAL ACTIVATOR XLNR-RELATED"/>
    <property type="match status" value="1"/>
</dbReference>
<evidence type="ECO:0000256" key="5">
    <source>
        <dbReference type="ARBA" id="ARBA00023242"/>
    </source>
</evidence>
<protein>
    <recommendedName>
        <fullName evidence="6">Xylanolytic transcriptional activator regulatory domain-containing protein</fullName>
    </recommendedName>
</protein>
<dbReference type="GO" id="GO:0008270">
    <property type="term" value="F:zinc ion binding"/>
    <property type="evidence" value="ECO:0007669"/>
    <property type="project" value="InterPro"/>
</dbReference>
<reference evidence="8" key="1">
    <citation type="journal article" date="2016" name="Genome Announc.">
        <title>Draft genome sequences of fungus Aspergillus calidoustus.</title>
        <authorList>
            <person name="Horn F."/>
            <person name="Linde J."/>
            <person name="Mattern D.J."/>
            <person name="Walther G."/>
            <person name="Guthke R."/>
            <person name="Scherlach K."/>
            <person name="Martin K."/>
            <person name="Brakhage A.A."/>
            <person name="Petzke L."/>
            <person name="Valiante V."/>
        </authorList>
    </citation>
    <scope>NUCLEOTIDE SEQUENCE [LARGE SCALE GENOMIC DNA]</scope>
    <source>
        <strain evidence="8">SF006504</strain>
    </source>
</reference>
<keyword evidence="5" id="KW-0539">Nucleus</keyword>
<keyword evidence="8" id="KW-1185">Reference proteome</keyword>
<dbReference type="AlphaFoldDB" id="A0A0U5GKE3"/>
<dbReference type="InterPro" id="IPR051439">
    <property type="entry name" value="XlnR/Xlr1"/>
</dbReference>
<organism evidence="7 8">
    <name type="scientific">Aspergillus calidoustus</name>
    <dbReference type="NCBI Taxonomy" id="454130"/>
    <lineage>
        <taxon>Eukaryota</taxon>
        <taxon>Fungi</taxon>
        <taxon>Dikarya</taxon>
        <taxon>Ascomycota</taxon>
        <taxon>Pezizomycotina</taxon>
        <taxon>Eurotiomycetes</taxon>
        <taxon>Eurotiomycetidae</taxon>
        <taxon>Eurotiales</taxon>
        <taxon>Aspergillaceae</taxon>
        <taxon>Aspergillus</taxon>
        <taxon>Aspergillus subgen. Nidulantes</taxon>
    </lineage>
</organism>
<dbReference type="InterPro" id="IPR007219">
    <property type="entry name" value="XnlR_reg_dom"/>
</dbReference>
<keyword evidence="1" id="KW-0862">Zinc</keyword>
<dbReference type="SMART" id="SM00906">
    <property type="entry name" value="Fungal_trans"/>
    <property type="match status" value="1"/>
</dbReference>
<sequence>MPSIDRKCSLSSCGRPAPNVDDVLSFVLLACVAGQDSKKECMKWWKKAVLLTKKLGLNSEERIMEHTSSQRSLLAAREDQEECRRTFWLVYALDRHLALRFNEPLHIHDSDCQVLIPLPEWVWQNFDTIPVEGLPYRLYGPPMHILGAGFFESFLPLMATLGCIINLRLGRSFDKVHLATCIKKALSRHEENLENLRLAQNPDATIISARSPHVSSVLPLLCGTFSNLSQPIFPREDRMDLVIVYCECIVHVLHVLLYRTWDATAMWTAQDYGSWTTSSEELACAARSMAAAESVAQILELDKDLLFLPFMVPIYLFHGSLSFLTLSDPRVLNPSEREACEVMIRAHEVSLMTFKTSFQHGLCRELRSMLYSAQNEALLDDSDLETLMS</sequence>
<proteinExistence type="predicted"/>
<evidence type="ECO:0000256" key="2">
    <source>
        <dbReference type="ARBA" id="ARBA00023015"/>
    </source>
</evidence>
<dbReference type="EMBL" id="CDMC01000035">
    <property type="protein sequence ID" value="CEL11911.1"/>
    <property type="molecule type" value="Genomic_DNA"/>
</dbReference>
<feature type="domain" description="Xylanolytic transcriptional activator regulatory" evidence="6">
    <location>
        <begin position="41"/>
        <end position="123"/>
    </location>
</feature>
<keyword evidence="4" id="KW-0804">Transcription</keyword>
<keyword evidence="2" id="KW-0805">Transcription regulation</keyword>
<evidence type="ECO:0000313" key="8">
    <source>
        <dbReference type="Proteomes" id="UP000054771"/>
    </source>
</evidence>
<dbReference type="CDD" id="cd12148">
    <property type="entry name" value="fungal_TF_MHR"/>
    <property type="match status" value="1"/>
</dbReference>
<dbReference type="Proteomes" id="UP000054771">
    <property type="component" value="Unassembled WGS sequence"/>
</dbReference>
<keyword evidence="3" id="KW-0238">DNA-binding</keyword>
<accession>A0A0U5GKE3</accession>
<evidence type="ECO:0000259" key="6">
    <source>
        <dbReference type="SMART" id="SM00906"/>
    </source>
</evidence>
<dbReference type="GO" id="GO:0006351">
    <property type="term" value="P:DNA-templated transcription"/>
    <property type="evidence" value="ECO:0007669"/>
    <property type="project" value="InterPro"/>
</dbReference>
<evidence type="ECO:0000256" key="4">
    <source>
        <dbReference type="ARBA" id="ARBA00023163"/>
    </source>
</evidence>
<evidence type="ECO:0000256" key="3">
    <source>
        <dbReference type="ARBA" id="ARBA00023125"/>
    </source>
</evidence>